<evidence type="ECO:0000313" key="2">
    <source>
        <dbReference type="Proteomes" id="UP000182841"/>
    </source>
</evidence>
<proteinExistence type="predicted"/>
<dbReference type="OrthoDB" id="4209139at2"/>
<organism evidence="1 2">
    <name type="scientific">Streptomyces qinglanensis</name>
    <dbReference type="NCBI Taxonomy" id="943816"/>
    <lineage>
        <taxon>Bacteria</taxon>
        <taxon>Bacillati</taxon>
        <taxon>Actinomycetota</taxon>
        <taxon>Actinomycetes</taxon>
        <taxon>Kitasatosporales</taxon>
        <taxon>Streptomycetaceae</taxon>
        <taxon>Streptomyces</taxon>
    </lineage>
</organism>
<dbReference type="Proteomes" id="UP000182841">
    <property type="component" value="Unassembled WGS sequence"/>
</dbReference>
<reference evidence="2" key="1">
    <citation type="submission" date="2016-10" db="EMBL/GenBank/DDBJ databases">
        <authorList>
            <person name="Varghese N."/>
            <person name="Submissions S."/>
        </authorList>
    </citation>
    <scope>NUCLEOTIDE SEQUENCE [LARGE SCALE GENOMIC DNA]</scope>
    <source>
        <strain evidence="2">CGMCC 4.6825</strain>
    </source>
</reference>
<gene>
    <name evidence="1" type="ORF">SAMN05421870_1255</name>
</gene>
<dbReference type="AlphaFoldDB" id="A0A1H9WZ30"/>
<keyword evidence="2" id="KW-1185">Reference proteome</keyword>
<accession>A0A1H9WZ30</accession>
<protein>
    <submittedName>
        <fullName evidence="1">Uncharacterized protein</fullName>
    </submittedName>
</protein>
<dbReference type="RefSeq" id="WP_075003656.1">
    <property type="nucleotide sequence ID" value="NZ_FOGO01000025.1"/>
</dbReference>
<dbReference type="EMBL" id="FOGO01000025">
    <property type="protein sequence ID" value="SES38663.1"/>
    <property type="molecule type" value="Genomic_DNA"/>
</dbReference>
<sequence>MVRGKADSKRTHCVSVRLNAEELTRWQGARRQTERKELGAWVRAVVEESLHGRPGVPGDVPRVPEVNENAYTYLVQAAQDLRSLISLAQEQGAALPADTDATLARLGNAALQVRGLPAAPESSARPPR</sequence>
<evidence type="ECO:0000313" key="1">
    <source>
        <dbReference type="EMBL" id="SES38663.1"/>
    </source>
</evidence>
<name>A0A1H9WZ30_9ACTN</name>